<reference evidence="12" key="1">
    <citation type="submission" date="2019-08" db="EMBL/GenBank/DDBJ databases">
        <authorList>
            <person name="Kucharzyk K."/>
            <person name="Murdoch R.W."/>
            <person name="Higgins S."/>
            <person name="Loffler F."/>
        </authorList>
    </citation>
    <scope>NUCLEOTIDE SEQUENCE</scope>
</reference>
<dbReference type="PANTHER" id="PTHR30633:SF0">
    <property type="entry name" value="CYTOCHROME C-552"/>
    <property type="match status" value="1"/>
</dbReference>
<evidence type="ECO:0000313" key="12">
    <source>
        <dbReference type="EMBL" id="MPM03043.1"/>
    </source>
</evidence>
<feature type="transmembrane region" description="Helical" evidence="11">
    <location>
        <begin position="14"/>
        <end position="35"/>
    </location>
</feature>
<dbReference type="EC" id="1.7.2.2" evidence="3"/>
<dbReference type="GO" id="GO:0020037">
    <property type="term" value="F:heme binding"/>
    <property type="evidence" value="ECO:0007669"/>
    <property type="project" value="TreeGrafter"/>
</dbReference>
<dbReference type="Gene3D" id="1.20.140.10">
    <property type="entry name" value="Butyryl-CoA Dehydrogenase, subunit A, domain 3"/>
    <property type="match status" value="1"/>
</dbReference>
<keyword evidence="6" id="KW-0732">Signal</keyword>
<dbReference type="Pfam" id="PF02335">
    <property type="entry name" value="Cytochrom_C552"/>
    <property type="match status" value="1"/>
</dbReference>
<evidence type="ECO:0000256" key="7">
    <source>
        <dbReference type="ARBA" id="ARBA00022837"/>
    </source>
</evidence>
<evidence type="ECO:0000256" key="5">
    <source>
        <dbReference type="ARBA" id="ARBA00022723"/>
    </source>
</evidence>
<keyword evidence="8 12" id="KW-0560">Oxidoreductase</keyword>
<dbReference type="GO" id="GO:0030288">
    <property type="term" value="C:outer membrane-bounded periplasmic space"/>
    <property type="evidence" value="ECO:0007669"/>
    <property type="project" value="TreeGrafter"/>
</dbReference>
<keyword evidence="11" id="KW-0472">Membrane</keyword>
<keyword evidence="9" id="KW-0408">Iron</keyword>
<keyword evidence="7" id="KW-0106">Calcium</keyword>
<organism evidence="12">
    <name type="scientific">bioreactor metagenome</name>
    <dbReference type="NCBI Taxonomy" id="1076179"/>
    <lineage>
        <taxon>unclassified sequences</taxon>
        <taxon>metagenomes</taxon>
        <taxon>ecological metagenomes</taxon>
    </lineage>
</organism>
<dbReference type="PIRSF" id="PIRSF000243">
    <property type="entry name" value="Cyt_c552"/>
    <property type="match status" value="1"/>
</dbReference>
<dbReference type="EMBL" id="VSSQ01000919">
    <property type="protein sequence ID" value="MPM03043.1"/>
    <property type="molecule type" value="Genomic_DNA"/>
</dbReference>
<dbReference type="SUPFAM" id="SSF48695">
    <property type="entry name" value="Multiheme cytochromes"/>
    <property type="match status" value="1"/>
</dbReference>
<evidence type="ECO:0000256" key="6">
    <source>
        <dbReference type="ARBA" id="ARBA00022729"/>
    </source>
</evidence>
<dbReference type="GO" id="GO:0042279">
    <property type="term" value="F:nitrite reductase (cytochrome, ammonia-forming) activity"/>
    <property type="evidence" value="ECO:0007669"/>
    <property type="project" value="UniProtKB-EC"/>
</dbReference>
<evidence type="ECO:0000256" key="1">
    <source>
        <dbReference type="ARBA" id="ARBA00004196"/>
    </source>
</evidence>
<keyword evidence="5" id="KW-0479">Metal-binding</keyword>
<comment type="subcellular location">
    <subcellularLocation>
        <location evidence="1">Cell envelope</location>
    </subcellularLocation>
</comment>
<proteinExistence type="inferred from homology"/>
<comment type="caution">
    <text evidence="12">The sequence shown here is derived from an EMBL/GenBank/DDBJ whole genome shotgun (WGS) entry which is preliminary data.</text>
</comment>
<gene>
    <name evidence="12" type="primary">nrfA_10</name>
    <name evidence="12" type="ORF">SDC9_49302</name>
</gene>
<evidence type="ECO:0000256" key="11">
    <source>
        <dbReference type="SAM" id="Phobius"/>
    </source>
</evidence>
<evidence type="ECO:0000256" key="2">
    <source>
        <dbReference type="ARBA" id="ARBA00009288"/>
    </source>
</evidence>
<dbReference type="AlphaFoldDB" id="A0A644WKV0"/>
<protein>
    <recommendedName>
        <fullName evidence="3">nitrite reductase (cytochrome; ammonia-forming)</fullName>
        <ecNumber evidence="3">1.7.2.2</ecNumber>
    </recommendedName>
</protein>
<comment type="similarity">
    <text evidence="2">Belongs to the cytochrome c-552 family.</text>
</comment>
<evidence type="ECO:0000256" key="4">
    <source>
        <dbReference type="ARBA" id="ARBA00022617"/>
    </source>
</evidence>
<dbReference type="Gene3D" id="1.10.1130.10">
    <property type="entry name" value="Flavocytochrome C3, Chain A"/>
    <property type="match status" value="1"/>
</dbReference>
<dbReference type="GO" id="GO:0019645">
    <property type="term" value="P:anaerobic electron transport chain"/>
    <property type="evidence" value="ECO:0007669"/>
    <property type="project" value="TreeGrafter"/>
</dbReference>
<dbReference type="InterPro" id="IPR003321">
    <property type="entry name" value="Cyt_c552"/>
</dbReference>
<dbReference type="GO" id="GO:0046872">
    <property type="term" value="F:metal ion binding"/>
    <property type="evidence" value="ECO:0007669"/>
    <property type="project" value="UniProtKB-KW"/>
</dbReference>
<comment type="catalytic activity">
    <reaction evidence="10">
        <text>6 Fe(III)-[cytochrome c] + NH4(+) + 2 H2O = 6 Fe(II)-[cytochrome c] + nitrite + 8 H(+)</text>
        <dbReference type="Rhea" id="RHEA:13089"/>
        <dbReference type="Rhea" id="RHEA-COMP:10350"/>
        <dbReference type="Rhea" id="RHEA-COMP:14399"/>
        <dbReference type="ChEBI" id="CHEBI:15377"/>
        <dbReference type="ChEBI" id="CHEBI:15378"/>
        <dbReference type="ChEBI" id="CHEBI:16301"/>
        <dbReference type="ChEBI" id="CHEBI:28938"/>
        <dbReference type="ChEBI" id="CHEBI:29033"/>
        <dbReference type="ChEBI" id="CHEBI:29034"/>
        <dbReference type="EC" id="1.7.2.2"/>
    </reaction>
</comment>
<keyword evidence="11" id="KW-1133">Transmembrane helix</keyword>
<dbReference type="CDD" id="cd00548">
    <property type="entry name" value="NrfA-like"/>
    <property type="match status" value="1"/>
</dbReference>
<evidence type="ECO:0000256" key="10">
    <source>
        <dbReference type="ARBA" id="ARBA00049131"/>
    </source>
</evidence>
<dbReference type="PANTHER" id="PTHR30633">
    <property type="entry name" value="CYTOCHROME C-552 RESPIRATORY NITRITE REDUCTASE"/>
    <property type="match status" value="1"/>
</dbReference>
<keyword evidence="11" id="KW-0812">Transmembrane</keyword>
<evidence type="ECO:0000256" key="3">
    <source>
        <dbReference type="ARBA" id="ARBA00011887"/>
    </source>
</evidence>
<evidence type="ECO:0000256" key="9">
    <source>
        <dbReference type="ARBA" id="ARBA00023004"/>
    </source>
</evidence>
<name>A0A644WKV0_9ZZZZ</name>
<sequence length="503" mass="57924">MLHRLSDFINRKPVWGWVLFFSIMLVVFLIGLLAASITERRAEIASVFNNRRVEIKEFESRSDVWGINYPREYETWKQTADMDFKSKHMGNVPEDVLESRPEMVVLWAGYAFAMDYMAPRGHMHAVDDVRNTLRTGSPDPNTHEGNLQPGTCWSCKSPDVPRMMHEKGITEFYSGKWSELGHEIVNPIGCADCHDYKTMQLSISRPGLIEGYQRLGKDVTQATAQEMRSLACAQCHVEYYFKGDEKYLTFPWHEGLTVEAMEKYYDEVGHVDWVHKLSKAPMLKAQHPDFELFQMGPHAQRGLSCADCHMPYKVDGGIKYSDHRIMSPLKNISSTCQTCHRDSEENLRNYVYQYQDKALEIRDRVEVELAKAHVTAQYAWEKGATESQMKEALQLIRQAQWRWDFVVASHGATFHAPVESQRILAHSLDRTLQAQLALQKVLFALNLKGDVEMPDISTKAKAQEYIGLDMKQIIEKKNIFKKEVIPAWIKNAEERGKLTSQKL</sequence>
<keyword evidence="4" id="KW-0349">Heme</keyword>
<evidence type="ECO:0000256" key="8">
    <source>
        <dbReference type="ARBA" id="ARBA00023002"/>
    </source>
</evidence>
<dbReference type="InterPro" id="IPR036280">
    <property type="entry name" value="Multihaem_cyt_sf"/>
</dbReference>
<accession>A0A644WKV0</accession>
<dbReference type="NCBIfam" id="NF008339">
    <property type="entry name" value="PRK11125.1"/>
    <property type="match status" value="1"/>
</dbReference>